<gene>
    <name evidence="2" type="ORF">P7122_02050</name>
</gene>
<comment type="caution">
    <text evidence="2">The sequence shown here is derived from an EMBL/GenBank/DDBJ whole genome shotgun (WGS) entry which is preliminary data.</text>
</comment>
<proteinExistence type="predicted"/>
<evidence type="ECO:0000256" key="1">
    <source>
        <dbReference type="SAM" id="SignalP"/>
    </source>
</evidence>
<evidence type="ECO:0000313" key="3">
    <source>
        <dbReference type="Proteomes" id="UP001529085"/>
    </source>
</evidence>
<reference evidence="2 3" key="1">
    <citation type="submission" date="2023-03" db="EMBL/GenBank/DDBJ databases">
        <title>Strain YYF002 represents a novel species in the genus Winogradskyella isolated from seawater.</title>
        <authorList>
            <person name="Fu Z.-Y."/>
        </authorList>
    </citation>
    <scope>NUCLEOTIDE SEQUENCE [LARGE SCALE GENOMIC DNA]</scope>
    <source>
        <strain evidence="2 3">YYF002</strain>
    </source>
</reference>
<sequence length="311" mass="34386">MKKILLLLCAFTLVTACENEPLDSDLAGGPSNGGGNNGGSNSADLTLSMYELDTDTSINFFGLPIRTITNSDLNISDNKIVSSTTVFEFEGAPNETENQTFTRNAQGQITSNVSVNSNGTTTNEYIITYTNGQISQITYDYFEDDFEDYVYNFTYDGNLITRTVEGSSISTVFTIDGFDRVIKKESFDGTTSIQVETITYNGLGNINNSVGTGELDSNYTYAFDDNTNPLQVVYNDNYLLNFLSDDYSDEIGPIIAQFHSTNNWNGATFNGDTFTFDLAYNTAGRITSRDIAYDFGADLMIEINERFNYVN</sequence>
<organism evidence="2 3">
    <name type="scientific">Winogradskyella marincola</name>
    <dbReference type="NCBI Taxonomy" id="3037795"/>
    <lineage>
        <taxon>Bacteria</taxon>
        <taxon>Pseudomonadati</taxon>
        <taxon>Bacteroidota</taxon>
        <taxon>Flavobacteriia</taxon>
        <taxon>Flavobacteriales</taxon>
        <taxon>Flavobacteriaceae</taxon>
        <taxon>Winogradskyella</taxon>
    </lineage>
</organism>
<feature type="signal peptide" evidence="1">
    <location>
        <begin position="1"/>
        <end position="16"/>
    </location>
</feature>
<protein>
    <recommendedName>
        <fullName evidence="4">YD repeat-containing protein</fullName>
    </recommendedName>
</protein>
<feature type="chain" id="PRO_5045250548" description="YD repeat-containing protein" evidence="1">
    <location>
        <begin position="17"/>
        <end position="311"/>
    </location>
</feature>
<keyword evidence="3" id="KW-1185">Reference proteome</keyword>
<keyword evidence="1" id="KW-0732">Signal</keyword>
<dbReference type="Proteomes" id="UP001529085">
    <property type="component" value="Unassembled WGS sequence"/>
</dbReference>
<dbReference type="RefSeq" id="WP_278004107.1">
    <property type="nucleotide sequence ID" value="NZ_JARSBN010000001.1"/>
</dbReference>
<evidence type="ECO:0008006" key="4">
    <source>
        <dbReference type="Google" id="ProtNLM"/>
    </source>
</evidence>
<dbReference type="Gene3D" id="2.180.10.10">
    <property type="entry name" value="RHS repeat-associated core"/>
    <property type="match status" value="1"/>
</dbReference>
<dbReference type="PROSITE" id="PS51257">
    <property type="entry name" value="PROKAR_LIPOPROTEIN"/>
    <property type="match status" value="1"/>
</dbReference>
<accession>A0ABT6FXW5</accession>
<dbReference type="EMBL" id="JARSBN010000001">
    <property type="protein sequence ID" value="MDG4714637.1"/>
    <property type="molecule type" value="Genomic_DNA"/>
</dbReference>
<evidence type="ECO:0000313" key="2">
    <source>
        <dbReference type="EMBL" id="MDG4714637.1"/>
    </source>
</evidence>
<name>A0ABT6FXW5_9FLAO</name>